<dbReference type="PROSITE" id="PS00330">
    <property type="entry name" value="HEMOLYSIN_CALCIUM"/>
    <property type="match status" value="3"/>
</dbReference>
<dbReference type="InterPro" id="IPR011049">
    <property type="entry name" value="Serralysin-like_metalloprot_C"/>
</dbReference>
<dbReference type="InterPro" id="IPR050557">
    <property type="entry name" value="RTX_toxin/Mannuronan_C5-epim"/>
</dbReference>
<dbReference type="InterPro" id="IPR018511">
    <property type="entry name" value="Hemolysin-typ_Ca-bd_CS"/>
</dbReference>
<gene>
    <name evidence="3" type="ORF">PRZ03_23625</name>
</gene>
<proteinExistence type="predicted"/>
<accession>A0ABT5KL05</accession>
<keyword evidence="4" id="KW-1185">Reference proteome</keyword>
<protein>
    <submittedName>
        <fullName evidence="3">Uncharacterized protein</fullName>
    </submittedName>
</protein>
<evidence type="ECO:0000313" key="3">
    <source>
        <dbReference type="EMBL" id="MDC8774565.1"/>
    </source>
</evidence>
<dbReference type="PANTHER" id="PTHR38340">
    <property type="entry name" value="S-LAYER PROTEIN"/>
    <property type="match status" value="1"/>
</dbReference>
<dbReference type="Gene3D" id="3.40.50.1820">
    <property type="entry name" value="alpha/beta hydrolase"/>
    <property type="match status" value="1"/>
</dbReference>
<comment type="caution">
    <text evidence="3">The sequence shown here is derived from an EMBL/GenBank/DDBJ whole genome shotgun (WGS) entry which is preliminary data.</text>
</comment>
<dbReference type="Proteomes" id="UP001221189">
    <property type="component" value="Unassembled WGS sequence"/>
</dbReference>
<evidence type="ECO:0000313" key="4">
    <source>
        <dbReference type="Proteomes" id="UP001221189"/>
    </source>
</evidence>
<reference evidence="3 4" key="1">
    <citation type="submission" date="2022-10" db="EMBL/GenBank/DDBJ databases">
        <title>Paucibacter sp. hw1 Genome sequencing.</title>
        <authorList>
            <person name="Park S."/>
        </authorList>
    </citation>
    <scope>NUCLEOTIDE SEQUENCE [LARGE SCALE GENOMIC DNA]</scope>
    <source>
        <strain evidence="4">hw1</strain>
    </source>
</reference>
<comment type="subcellular location">
    <subcellularLocation>
        <location evidence="1">Secreted</location>
    </subcellularLocation>
</comment>
<name>A0ABT5KL05_9BURK</name>
<feature type="non-terminal residue" evidence="3">
    <location>
        <position position="2703"/>
    </location>
</feature>
<dbReference type="EMBL" id="JAQQXT010000029">
    <property type="protein sequence ID" value="MDC8774565.1"/>
    <property type="molecule type" value="Genomic_DNA"/>
</dbReference>
<evidence type="ECO:0000256" key="2">
    <source>
        <dbReference type="ARBA" id="ARBA00022525"/>
    </source>
</evidence>
<keyword evidence="2" id="KW-0964">Secreted</keyword>
<organism evidence="3 4">
    <name type="scientific">Roseateles albus</name>
    <dbReference type="NCBI Taxonomy" id="2987525"/>
    <lineage>
        <taxon>Bacteria</taxon>
        <taxon>Pseudomonadati</taxon>
        <taxon>Pseudomonadota</taxon>
        <taxon>Betaproteobacteria</taxon>
        <taxon>Burkholderiales</taxon>
        <taxon>Sphaerotilaceae</taxon>
        <taxon>Roseateles</taxon>
    </lineage>
</organism>
<dbReference type="Pfam" id="PF00353">
    <property type="entry name" value="HemolysinCabind"/>
    <property type="match status" value="13"/>
</dbReference>
<evidence type="ECO:0000256" key="1">
    <source>
        <dbReference type="ARBA" id="ARBA00004613"/>
    </source>
</evidence>
<dbReference type="InterPro" id="IPR029058">
    <property type="entry name" value="AB_hydrolase_fold"/>
</dbReference>
<dbReference type="Gene3D" id="2.150.10.10">
    <property type="entry name" value="Serralysin-like metalloprotease, C-terminal"/>
    <property type="match status" value="9"/>
</dbReference>
<dbReference type="Gene3D" id="2.160.20.160">
    <property type="match status" value="2"/>
</dbReference>
<dbReference type="SUPFAM" id="SSF53474">
    <property type="entry name" value="alpha/beta-Hydrolases"/>
    <property type="match status" value="1"/>
</dbReference>
<sequence>MKKEMFSDEFQVADFGHPKELPISMGINLRENYAFEISVNEDIQSKLLTPLAIKDLLAVDVQGSIKRIDLNNGGDFIGFSNNPQSFWNFEGARVGGEPVAATENLAQEETPQEQANVAQKSNSILTTQEAPINSGLTNYGAGEKNIGDIFLQKGYYTTFAQLSKAVYSLDDNEDFHMGQTGVPPIPAGEVRHGSGENYIKPYALLEYKNATEGKSIRIDGHEIGVVADWKVLDAVILGTGSTGSFSTLEVENTWKEVFGLAVFAAMGAGLGVVGAVGAALALKADKVVDKEWFIESNGIYHCANSAALATRCGDAVVISFRGTNDNDEAGILSKVVDPTEDELDWIYMSEHYAELKPFVDMIDAYVARENISKVFVTGHSLGGGMALAYMDKHPDKAGVSYEAVTFAAPGYLLAGSLDERVICIEMDGDPVPDLKYHQGYVVSVDAPLTHTMGNDNGKDYGDVDYHSMDIYLAAAKALDSELQNTSYSDSTSIHGFASDMFSKIDYGLEVSLAGKETASTEDYSYASRDPAPTFDFMGDSDILPDTGNVGFTDYFLGGPKNDKLGSLLLPSIRNVLIGGAGDDTYLVDNSSDSIIESESGDVDTVIASAFYALPANVENLTLNSNFAWFDANIDGTGNALANVIVGNDGNNILAGLDGDDTLISGLGRDSLVGGAGDDDIFAESGGDILQGGIGNDEYLVKRVSDEKYDIYEAGSGDGNIDTLYFQETPSLIDFDGIDDLNFALVDNDLWIDLDVVGTFGTFDDNEGTVVIHNQRSDSSVVESLVITPEEPPEGFIGTKISLVSVFNALNNLGGSGFHRLVLSGTFDPYGLQVIGDNYIYGTAGNNNLIGKPGASDDVFVLSKGIDTIDGGAGNDKLIGDLSLTGPYVNGISYEINGSALNSGSSFAALVAAFDSPITTYVLNLASAGRTTATNIESYQVDLTGSSANDLLVYQNGTRYDGGLGTDTFYADWGSNTLGVTWTNQPGQAQNVNGVFIAGVERLLLTTGSGADYISNSSAATNDFIQTGGGDDQVYAGGGDDEVYGWANNDVLVGGAGADRVYGGSGDDRLFDDSDSNADDDYLYGDDGNDILTSKGGNDQMSGGAGNDTYSFESTGSYVAIVNEQGNGNDLLRLMAPSADFAKTRFVAHGDDLAIHTYTSAGTLVRSALVIDMAHAAGQLETLEVDLGTSANAATGRYNVLTAWTAAKAGDATGGAAYIGSFVGGIYTGDGPDFITGTDGNDTINGFGGNDKIFGLTGSDKIYGDEGDDTISLTVDGVDYVSGGAGTDSLSADLAGFNAYGYGRIWWEGTDANGKAVAAVDVNSSYELIDGYLQTATTNQLQVHWAWYSLSNAKAATLTFTGIENLSISASSAVADDDLIFARGTGVYDGKAGNDAVYADLSAATNDINFVAGSRLNYAGQGSSFSNFERVLIKTGSGQDSIDSSSASLNDYLELGSGNDTAATGGGSDTVKAGAGDDTISMVIDGVDIVSGGAGTDNLSADLGNFNAYGYGRIWWEGTDANGKAVAAVDVNSSYELIDGYVQTATTNQLQVHWAWYSLSNAKAATLTFTGIENLSISASSAVADDDLIFARGTGVYDGKAGNDAIYADLSAATNGINFVAGSGVNYAGQGSSFSNFERLLLRTGSGNDNVDSASLSLADYVELGAGDDTAKTGAGSDTVNGGAGDDTMSLIVDGVDNVSGGAGSDRLSADLSNFNQYGAGRIWWEGTDASGKAVAGVDVNSTFELIDNYVSTATTNQLQVHWAYYGLSNARAATLQFTGIENLSIIASSAVADDDLILARGTGVYDGKAGSDAIYADLSAASSDISFVAGSGVNYAGQGSSFSNFERLLLRTGSGNDSIDSAALSMADYVELGAGDDTAKTGAGSDTVNGGAGDDTISLTVDGVDNVSGGAGTDRLSADLTNFNAYGYGRIWWEGSDASGNAVAGVDVNSTFELIDTYVQTAATNLLQVHAVYYNLGNTRLATLKFTGIENLSISASSAVADDDLILARGNGVYDGKAGSDAIYADLSAATNGINFVAGSGVNYEGQGSSFSNFERLLLRTGSGNDSIDSAALSMADYVELGAGDDTAKTGAGSDTVNGGAGDDTISLTVDGVDNVSGGAGTDRLSADLTNFNAYGYGRIWWEGSDASGNAVAGVDVNSTFELIDTYVQTAATNLLQVHAVYYNLGNTRLATLKFTGIENLSISASSAVADDDLILARGNGVYDGKAGSDAIYADLSAATNGINFVAGSGVNYEGQGSSFSNFERLLLRTGSGNDSIDSAALSMADYVELGAGDDTANTGAGSDTVNGGAGDDTISLIVDGVDNVSGGAGTDRLNADLTNFNVYGYGRIWWEGTDVNGKAVTGVDVNSTFELIDTYVQTAATNLLQVHAVYYHMGNARAATLKFTGIENLSVSASSAAADNDLIFARGTGVYDGKGGSDTFFANWSEASQSITWVNAAGAAQVVNGVTVSNFERLLVQTGSGDDLIDNSAAAVGATNDYIATGAGNDTLNGGAGNDQMLGGTGDDTYYVDSLADVVTEQANAGNDTIITSLNYSLGNNIENVIITGAAGVVVTGNGESNQLQGGAGNDTLNGGAGNDLLNGGAGNDSLFGGTGDDIYVVDAAGDTVTELTGQGSADTVQSTITFTLGANLENLTLLDAAPAATAKIMLARNAAETLASAAPINGTGNTLANIIIGNSGANTLS</sequence>
<dbReference type="PANTHER" id="PTHR38340:SF1">
    <property type="entry name" value="S-LAYER PROTEIN"/>
    <property type="match status" value="1"/>
</dbReference>
<dbReference type="InterPro" id="IPR001343">
    <property type="entry name" value="Hemolysn_Ca-bd"/>
</dbReference>
<dbReference type="PRINTS" id="PR00313">
    <property type="entry name" value="CABNDNGRPT"/>
</dbReference>
<dbReference type="SUPFAM" id="SSF51120">
    <property type="entry name" value="beta-Roll"/>
    <property type="match status" value="11"/>
</dbReference>